<reference evidence="9 10" key="1">
    <citation type="submission" date="2023-11" db="EMBL/GenBank/DDBJ databases">
        <title>Draft genome of Azohydromonas lata strain H1 (DSM1123), a polyhydroxyalkanoate producer.</title>
        <authorList>
            <person name="Traversa D."/>
            <person name="D'Addabbo P."/>
            <person name="Pazzani C."/>
            <person name="Manzari C."/>
            <person name="Chiara M."/>
            <person name="Scrascia M."/>
        </authorList>
    </citation>
    <scope>NUCLEOTIDE SEQUENCE [LARGE SCALE GENOMIC DNA]</scope>
    <source>
        <strain evidence="9 10">H1</strain>
    </source>
</reference>
<accession>A0ABU5IFW1</accession>
<evidence type="ECO:0000256" key="3">
    <source>
        <dbReference type="ARBA" id="ARBA00022475"/>
    </source>
</evidence>
<dbReference type="Proteomes" id="UP001293718">
    <property type="component" value="Unassembled WGS sequence"/>
</dbReference>
<feature type="domain" description="ABC transmembrane type-1" evidence="8">
    <location>
        <begin position="67"/>
        <end position="255"/>
    </location>
</feature>
<comment type="caution">
    <text evidence="9">The sequence shown here is derived from an EMBL/GenBank/DDBJ whole genome shotgun (WGS) entry which is preliminary data.</text>
</comment>
<dbReference type="PANTHER" id="PTHR43386">
    <property type="entry name" value="OLIGOPEPTIDE TRANSPORT SYSTEM PERMEASE PROTEIN APPC"/>
    <property type="match status" value="1"/>
</dbReference>
<dbReference type="InterPro" id="IPR035906">
    <property type="entry name" value="MetI-like_sf"/>
</dbReference>
<evidence type="ECO:0000256" key="6">
    <source>
        <dbReference type="ARBA" id="ARBA00023136"/>
    </source>
</evidence>
<evidence type="ECO:0000256" key="5">
    <source>
        <dbReference type="ARBA" id="ARBA00022989"/>
    </source>
</evidence>
<dbReference type="InterPro" id="IPR050366">
    <property type="entry name" value="BP-dependent_transpt_permease"/>
</dbReference>
<keyword evidence="2 7" id="KW-0813">Transport</keyword>
<keyword evidence="5 7" id="KW-1133">Transmembrane helix</keyword>
<evidence type="ECO:0000259" key="8">
    <source>
        <dbReference type="PROSITE" id="PS50928"/>
    </source>
</evidence>
<feature type="transmembrane region" description="Helical" evidence="7">
    <location>
        <begin position="71"/>
        <end position="95"/>
    </location>
</feature>
<dbReference type="EMBL" id="JAXOJX010000024">
    <property type="protein sequence ID" value="MDZ5458006.1"/>
    <property type="molecule type" value="Genomic_DNA"/>
</dbReference>
<proteinExistence type="inferred from homology"/>
<feature type="transmembrane region" description="Helical" evidence="7">
    <location>
        <begin position="116"/>
        <end position="142"/>
    </location>
</feature>
<dbReference type="PANTHER" id="PTHR43386:SF1">
    <property type="entry name" value="D,D-DIPEPTIDE TRANSPORT SYSTEM PERMEASE PROTEIN DDPC-RELATED"/>
    <property type="match status" value="1"/>
</dbReference>
<dbReference type="PROSITE" id="PS50928">
    <property type="entry name" value="ABC_TM1"/>
    <property type="match status" value="1"/>
</dbReference>
<name>A0ABU5IFW1_9BURK</name>
<keyword evidence="4 7" id="KW-0812">Transmembrane</keyword>
<dbReference type="Pfam" id="PF00528">
    <property type="entry name" value="BPD_transp_1"/>
    <property type="match status" value="1"/>
</dbReference>
<keyword evidence="6 7" id="KW-0472">Membrane</keyword>
<dbReference type="CDD" id="cd06261">
    <property type="entry name" value="TM_PBP2"/>
    <property type="match status" value="1"/>
</dbReference>
<evidence type="ECO:0000256" key="7">
    <source>
        <dbReference type="RuleBase" id="RU363032"/>
    </source>
</evidence>
<keyword evidence="10" id="KW-1185">Reference proteome</keyword>
<evidence type="ECO:0000256" key="4">
    <source>
        <dbReference type="ARBA" id="ARBA00022692"/>
    </source>
</evidence>
<evidence type="ECO:0000313" key="9">
    <source>
        <dbReference type="EMBL" id="MDZ5458006.1"/>
    </source>
</evidence>
<keyword evidence="3" id="KW-1003">Cell membrane</keyword>
<dbReference type="InterPro" id="IPR000515">
    <property type="entry name" value="MetI-like"/>
</dbReference>
<evidence type="ECO:0000256" key="2">
    <source>
        <dbReference type="ARBA" id="ARBA00022448"/>
    </source>
</evidence>
<organism evidence="9 10">
    <name type="scientific">Azohydromonas lata</name>
    <dbReference type="NCBI Taxonomy" id="45677"/>
    <lineage>
        <taxon>Bacteria</taxon>
        <taxon>Pseudomonadati</taxon>
        <taxon>Pseudomonadota</taxon>
        <taxon>Betaproteobacteria</taxon>
        <taxon>Burkholderiales</taxon>
        <taxon>Sphaerotilaceae</taxon>
        <taxon>Azohydromonas</taxon>
    </lineage>
</organism>
<feature type="transmembrane region" description="Helical" evidence="7">
    <location>
        <begin position="232"/>
        <end position="254"/>
    </location>
</feature>
<sequence>MRDPLAALGIAILLVVAGIAALAGVISPGDPLDMAGVPLQWPGADPAHPLGTDSLGRDVLAGLVHGTRASLMIGLTAAAVSLSIGVAVGALAGYFGGYIDNALVRMTELFQTVPGFLLVIVLVAIHTPTLGVIQLAIGIAAWPEIARLVRAEFRRLRDSDFVLAARAAGFGDGHIILHEVLPNALPPLIVTTSILIASAILMESGLSFLGMSDPNVASWGAMIGGNREHIGSAWFLTALPGAAIATVVFAFNLLGDGLNDALNPRLRRRVDQ</sequence>
<protein>
    <submittedName>
        <fullName evidence="9">ABC transporter permease</fullName>
    </submittedName>
</protein>
<comment type="similarity">
    <text evidence="7">Belongs to the binding-protein-dependent transport system permease family.</text>
</comment>
<comment type="subcellular location">
    <subcellularLocation>
        <location evidence="1 7">Cell membrane</location>
        <topology evidence="1 7">Multi-pass membrane protein</topology>
    </subcellularLocation>
</comment>
<evidence type="ECO:0000313" key="10">
    <source>
        <dbReference type="Proteomes" id="UP001293718"/>
    </source>
</evidence>
<feature type="transmembrane region" description="Helical" evidence="7">
    <location>
        <begin position="188"/>
        <end position="211"/>
    </location>
</feature>
<evidence type="ECO:0000256" key="1">
    <source>
        <dbReference type="ARBA" id="ARBA00004651"/>
    </source>
</evidence>
<dbReference type="Gene3D" id="1.10.3720.10">
    <property type="entry name" value="MetI-like"/>
    <property type="match status" value="1"/>
</dbReference>
<dbReference type="SUPFAM" id="SSF161098">
    <property type="entry name" value="MetI-like"/>
    <property type="match status" value="1"/>
</dbReference>
<gene>
    <name evidence="9" type="ORF">SM757_15615</name>
</gene>